<dbReference type="AlphaFoldDB" id="A0A167P184"/>
<dbReference type="Proteomes" id="UP000076738">
    <property type="component" value="Unassembled WGS sequence"/>
</dbReference>
<comment type="similarity">
    <text evidence="1">Belongs to the short-chain dehydrogenases/reductases (SDR) family.</text>
</comment>
<evidence type="ECO:0000313" key="5">
    <source>
        <dbReference type="EMBL" id="KZO98310.1"/>
    </source>
</evidence>
<dbReference type="Gene3D" id="3.40.50.720">
    <property type="entry name" value="NAD(P)-binding Rossmann-like Domain"/>
    <property type="match status" value="1"/>
</dbReference>
<feature type="region of interest" description="Disordered" evidence="3">
    <location>
        <begin position="469"/>
        <end position="497"/>
    </location>
</feature>
<gene>
    <name evidence="5" type="ORF">CALVIDRAFT_526180</name>
</gene>
<keyword evidence="4" id="KW-0812">Transmembrane</keyword>
<feature type="region of interest" description="Disordered" evidence="3">
    <location>
        <begin position="235"/>
        <end position="264"/>
    </location>
</feature>
<feature type="transmembrane region" description="Helical" evidence="4">
    <location>
        <begin position="17"/>
        <end position="35"/>
    </location>
</feature>
<evidence type="ECO:0000256" key="3">
    <source>
        <dbReference type="SAM" id="MobiDB-lite"/>
    </source>
</evidence>
<accession>A0A167P184</accession>
<keyword evidence="4" id="KW-1133">Transmembrane helix</keyword>
<dbReference type="SUPFAM" id="SSF51735">
    <property type="entry name" value="NAD(P)-binding Rossmann-fold domains"/>
    <property type="match status" value="1"/>
</dbReference>
<feature type="compositionally biased region" description="Basic and acidic residues" evidence="3">
    <location>
        <begin position="250"/>
        <end position="262"/>
    </location>
</feature>
<dbReference type="PANTHER" id="PTHR24320">
    <property type="entry name" value="RETINOL DEHYDROGENASE"/>
    <property type="match status" value="1"/>
</dbReference>
<feature type="region of interest" description="Disordered" evidence="3">
    <location>
        <begin position="396"/>
        <end position="415"/>
    </location>
</feature>
<dbReference type="InterPro" id="IPR036291">
    <property type="entry name" value="NAD(P)-bd_dom_sf"/>
</dbReference>
<evidence type="ECO:0008006" key="7">
    <source>
        <dbReference type="Google" id="ProtNLM"/>
    </source>
</evidence>
<evidence type="ECO:0000256" key="1">
    <source>
        <dbReference type="ARBA" id="ARBA00006484"/>
    </source>
</evidence>
<reference evidence="5 6" key="1">
    <citation type="journal article" date="2016" name="Mol. Biol. Evol.">
        <title>Comparative Genomics of Early-Diverging Mushroom-Forming Fungi Provides Insights into the Origins of Lignocellulose Decay Capabilities.</title>
        <authorList>
            <person name="Nagy L.G."/>
            <person name="Riley R."/>
            <person name="Tritt A."/>
            <person name="Adam C."/>
            <person name="Daum C."/>
            <person name="Floudas D."/>
            <person name="Sun H."/>
            <person name="Yadav J.S."/>
            <person name="Pangilinan J."/>
            <person name="Larsson K.H."/>
            <person name="Matsuura K."/>
            <person name="Barry K."/>
            <person name="Labutti K."/>
            <person name="Kuo R."/>
            <person name="Ohm R.A."/>
            <person name="Bhattacharya S.S."/>
            <person name="Shirouzu T."/>
            <person name="Yoshinaga Y."/>
            <person name="Martin F.M."/>
            <person name="Grigoriev I.V."/>
            <person name="Hibbett D.S."/>
        </authorList>
    </citation>
    <scope>NUCLEOTIDE SEQUENCE [LARGE SCALE GENOMIC DNA]</scope>
    <source>
        <strain evidence="5 6">TUFC12733</strain>
    </source>
</reference>
<organism evidence="5 6">
    <name type="scientific">Calocera viscosa (strain TUFC12733)</name>
    <dbReference type="NCBI Taxonomy" id="1330018"/>
    <lineage>
        <taxon>Eukaryota</taxon>
        <taxon>Fungi</taxon>
        <taxon>Dikarya</taxon>
        <taxon>Basidiomycota</taxon>
        <taxon>Agaricomycotina</taxon>
        <taxon>Dacrymycetes</taxon>
        <taxon>Dacrymycetales</taxon>
        <taxon>Dacrymycetaceae</taxon>
        <taxon>Calocera</taxon>
    </lineage>
</organism>
<dbReference type="GO" id="GO:0016491">
    <property type="term" value="F:oxidoreductase activity"/>
    <property type="evidence" value="ECO:0007669"/>
    <property type="project" value="UniProtKB-KW"/>
</dbReference>
<dbReference type="EMBL" id="KV417276">
    <property type="protein sequence ID" value="KZO98310.1"/>
    <property type="molecule type" value="Genomic_DNA"/>
</dbReference>
<keyword evidence="4" id="KW-0472">Membrane</keyword>
<keyword evidence="2" id="KW-0560">Oxidoreductase</keyword>
<dbReference type="OrthoDB" id="191979at2759"/>
<dbReference type="PANTHER" id="PTHR24320:SF152">
    <property type="entry name" value="SHORT-CHAIN DEHYDROGENASE_REDUCTASE FAMILY PROTEIN"/>
    <property type="match status" value="1"/>
</dbReference>
<feature type="compositionally biased region" description="Low complexity" evidence="3">
    <location>
        <begin position="404"/>
        <end position="415"/>
    </location>
</feature>
<keyword evidence="6" id="KW-1185">Reference proteome</keyword>
<evidence type="ECO:0000256" key="4">
    <source>
        <dbReference type="SAM" id="Phobius"/>
    </source>
</evidence>
<proteinExistence type="inferred from homology"/>
<evidence type="ECO:0000256" key="2">
    <source>
        <dbReference type="ARBA" id="ARBA00023002"/>
    </source>
</evidence>
<sequence>MPVPLLLTISSRLPSTAYLPLLLCITLLALLYTYARGTSNPRLRDMHARTVLLTTCVPFGAQGGLTPLGLSILDSLASLGAHVILLEPTTSSPSAQLLLPALQEQHKNPSLHVAECDLASPASVREFVGKFARTTPGAGGEQARVDAVVLCGGYGWRGAGGAEGTAYTERTGGAAGKTEEGAEGAEELGAFLLTTMLLPLLLRAPGTRDIRLVNVVNPFYAAAFPGFPELVLPPADAGDEKDGLGGARGEPGKTGKEKENGKKKISSFQREGIRSLRSIIWSVYLQRVLDALVPVPTEPGPEPELEVLGGKDKVLDEKARRRRSNILSLAVCPGFSRADVAAPYLGASGPSATLFGVLRYLLLWPMLFITLKPPAAAAQSVLYALYAPASSLASVPSVSPPTSLPTSPATDAAAPSASTAKLYGGTLYRECLPILPPRAVSDWGGESVGRAVWEGLEERLKALEQLEKEEVGRREAQGGRLETVREEQEPAEPHVDS</sequence>
<evidence type="ECO:0000313" key="6">
    <source>
        <dbReference type="Proteomes" id="UP000076738"/>
    </source>
</evidence>
<protein>
    <recommendedName>
        <fullName evidence="7">Ketoreductase (KR) domain-containing protein</fullName>
    </recommendedName>
</protein>
<dbReference type="STRING" id="1330018.A0A167P184"/>
<name>A0A167P184_CALVF</name>